<proteinExistence type="predicted"/>
<reference evidence="1 2" key="1">
    <citation type="submission" date="2017-02" db="EMBL/GenBank/DDBJ databases">
        <title>Draft genome of Saccharomonospora sp. 154.</title>
        <authorList>
            <person name="Alonso-Carmona G.S."/>
            <person name="De La Haba R."/>
            <person name="Vera-Gargallo B."/>
            <person name="Sandoval-Trujillo A.H."/>
            <person name="Ramirez-Duran N."/>
            <person name="Ventosa A."/>
        </authorList>
    </citation>
    <scope>NUCLEOTIDE SEQUENCE [LARGE SCALE GENOMIC DNA]</scope>
    <source>
        <strain evidence="1 2">LRS4.154</strain>
    </source>
</reference>
<protein>
    <submittedName>
        <fullName evidence="1">Polyketide cyclase</fullName>
    </submittedName>
</protein>
<keyword evidence="2" id="KW-1185">Reference proteome</keyword>
<evidence type="ECO:0000313" key="1">
    <source>
        <dbReference type="EMBL" id="OQO91925.1"/>
    </source>
</evidence>
<name>A0A1V9A447_SACPI</name>
<evidence type="ECO:0000313" key="2">
    <source>
        <dbReference type="Proteomes" id="UP000192591"/>
    </source>
</evidence>
<organism evidence="1 2">
    <name type="scientific">Saccharomonospora piscinae</name>
    <dbReference type="NCBI Taxonomy" id="687388"/>
    <lineage>
        <taxon>Bacteria</taxon>
        <taxon>Bacillati</taxon>
        <taxon>Actinomycetota</taxon>
        <taxon>Actinomycetes</taxon>
        <taxon>Pseudonocardiales</taxon>
        <taxon>Pseudonocardiaceae</taxon>
        <taxon>Saccharomonospora</taxon>
    </lineage>
</organism>
<gene>
    <name evidence="1" type="ORF">B1813_06465</name>
</gene>
<accession>A0A1V9A447</accession>
<dbReference type="AlphaFoldDB" id="A0A1V9A447"/>
<sequence>MSTLTRYRFRSRWWLPAAEPPVFAALADLHGYPLWWPDVRSVIRWDDATAEVRCRSSLPYTLRLVLRRVEQDERAGRLVVTLHGDLDGVLHAVLGRDGGGTRVDIAQEVEVRRGSLRALSLAGRPALRANHSAMMRRGWAGLCARLTDGGSRHP</sequence>
<comment type="caution">
    <text evidence="1">The sequence shown here is derived from an EMBL/GenBank/DDBJ whole genome shotgun (WGS) entry which is preliminary data.</text>
</comment>
<dbReference type="SUPFAM" id="SSF55961">
    <property type="entry name" value="Bet v1-like"/>
    <property type="match status" value="1"/>
</dbReference>
<dbReference type="STRING" id="1962155.B1813_06465"/>
<dbReference type="Gene3D" id="3.30.530.20">
    <property type="match status" value="1"/>
</dbReference>
<dbReference type="RefSeq" id="WP_081191066.1">
    <property type="nucleotide sequence ID" value="NZ_MWIH01000005.1"/>
</dbReference>
<dbReference type="InterPro" id="IPR023393">
    <property type="entry name" value="START-like_dom_sf"/>
</dbReference>
<dbReference type="EMBL" id="MWIH01000005">
    <property type="protein sequence ID" value="OQO91925.1"/>
    <property type="molecule type" value="Genomic_DNA"/>
</dbReference>
<dbReference type="Proteomes" id="UP000192591">
    <property type="component" value="Unassembled WGS sequence"/>
</dbReference>